<evidence type="ECO:0000313" key="3">
    <source>
        <dbReference type="Proteomes" id="UP000777935"/>
    </source>
</evidence>
<proteinExistence type="predicted"/>
<comment type="caution">
    <text evidence="2">The sequence shown here is derived from an EMBL/GenBank/DDBJ whole genome shotgun (WGS) entry which is preliminary data.</text>
</comment>
<keyword evidence="1" id="KW-0812">Transmembrane</keyword>
<sequence length="113" mass="11679">MFEATKAKARRAAKRAAISVGATVLFLIGLAFLTVSIWVALNAIFPTEIAALIMAGGFCGLGLILFGVAAVIGEGAPEKIEAKQEADSAQLQNALIQSFMTGLAAGQNAKSQR</sequence>
<protein>
    <recommendedName>
        <fullName evidence="4">Holin-X, holin superfamily III</fullName>
    </recommendedName>
</protein>
<name>A0ABX2IN80_9RHOB</name>
<dbReference type="RefSeq" id="WP_174136247.1">
    <property type="nucleotide sequence ID" value="NZ_JABUFE010000002.1"/>
</dbReference>
<feature type="transmembrane region" description="Helical" evidence="1">
    <location>
        <begin position="20"/>
        <end position="45"/>
    </location>
</feature>
<reference evidence="2 3" key="1">
    <citation type="submission" date="2020-06" db="EMBL/GenBank/DDBJ databases">
        <title>Sulfitobacter algicola sp. nov., isolated from green algae.</title>
        <authorList>
            <person name="Wang C."/>
        </authorList>
    </citation>
    <scope>NUCLEOTIDE SEQUENCE [LARGE SCALE GENOMIC DNA]</scope>
    <source>
        <strain evidence="2 3">1151</strain>
    </source>
</reference>
<keyword evidence="1" id="KW-1133">Transmembrane helix</keyword>
<dbReference type="EMBL" id="JABUFE010000002">
    <property type="protein sequence ID" value="NSX54342.1"/>
    <property type="molecule type" value="Genomic_DNA"/>
</dbReference>
<keyword evidence="3" id="KW-1185">Reference proteome</keyword>
<feature type="transmembrane region" description="Helical" evidence="1">
    <location>
        <begin position="51"/>
        <end position="73"/>
    </location>
</feature>
<evidence type="ECO:0008006" key="4">
    <source>
        <dbReference type="Google" id="ProtNLM"/>
    </source>
</evidence>
<evidence type="ECO:0000256" key="1">
    <source>
        <dbReference type="SAM" id="Phobius"/>
    </source>
</evidence>
<gene>
    <name evidence="2" type="ORF">HRQ87_05965</name>
</gene>
<evidence type="ECO:0000313" key="2">
    <source>
        <dbReference type="EMBL" id="NSX54342.1"/>
    </source>
</evidence>
<accession>A0ABX2IN80</accession>
<dbReference type="Proteomes" id="UP000777935">
    <property type="component" value="Unassembled WGS sequence"/>
</dbReference>
<organism evidence="2 3">
    <name type="scientific">Parasulfitobacter algicola</name>
    <dbReference type="NCBI Taxonomy" id="2614809"/>
    <lineage>
        <taxon>Bacteria</taxon>
        <taxon>Pseudomonadati</taxon>
        <taxon>Pseudomonadota</taxon>
        <taxon>Alphaproteobacteria</taxon>
        <taxon>Rhodobacterales</taxon>
        <taxon>Roseobacteraceae</taxon>
        <taxon>Parasulfitobacter</taxon>
    </lineage>
</organism>
<keyword evidence="1" id="KW-0472">Membrane</keyword>